<dbReference type="Gene3D" id="2.20.25.90">
    <property type="entry name" value="ADC-like domains"/>
    <property type="match status" value="1"/>
</dbReference>
<dbReference type="NCBIfam" id="TIGR01409">
    <property type="entry name" value="TAT_signal_seq"/>
    <property type="match status" value="1"/>
</dbReference>
<dbReference type="InterPro" id="IPR050612">
    <property type="entry name" value="Prok_Mopterin_Oxidored"/>
</dbReference>
<comment type="similarity">
    <text evidence="2">Belongs to the prokaryotic molybdopterin-containing oxidoreductase family.</text>
</comment>
<dbReference type="Pfam" id="PF01568">
    <property type="entry name" value="Molydop_binding"/>
    <property type="match status" value="1"/>
</dbReference>
<comment type="caution">
    <text evidence="11">The sequence shown here is derived from an EMBL/GenBank/DDBJ whole genome shotgun (WGS) entry which is preliminary data.</text>
</comment>
<evidence type="ECO:0000256" key="7">
    <source>
        <dbReference type="ARBA" id="ARBA00023002"/>
    </source>
</evidence>
<evidence type="ECO:0000256" key="9">
    <source>
        <dbReference type="ARBA" id="ARBA00023014"/>
    </source>
</evidence>
<gene>
    <name evidence="11" type="primary">psrA</name>
    <name evidence="11" type="ORF">DEAC_c15830</name>
</gene>
<sequence length="739" mass="82064">MSKVYTWDQLFSRRQFIKGAAAGAALGVSAGLGFLAPDNMFAVEHSALKTAANESSELQKVTTICEQCVWRCGVIAKVDNGIVKKLEGNPDHPNNVGKLCPRGNAGIETLYSPDRIKFPLIRAGARGSGLWRRASWDEALTYTADQMKKIKDKYGAKAMMFNSTDNLSQPFFEILLKAYGSPNYGTQRSLCFNAMTTGFLYTYGVPQPGTDYKNCKYMIFAGRNLAEGISNNETQEMIEMIARGTKVVVLDPRFSKTASKATEWLPIRPGTDSAFFLAIINIIIKEKLFKKDFITTYTQGFDDLVQEVKDYTPKWAEQKCEIPAATIERIAREFAAAAPAAIAHPNWRTSNFKNSFQTERAIAVLNALIGNWAQPGGLIPDQEINTAKLGVLSHPPFPQAQGIRLDGVPWQYPLVPLSYGVIQTMRDNILSGKPYEAKGWLISRQNPILSIPERQKTINAFMKLDFVAVIDIQASDTAYYADVILPESSYLERYDGLIPIGSKIFIRQPVIEPLYDTKSSLMIYKELADKLGLGDFLPYKDERDLLAKQLKPFSITLDELEKAGHYVVPNFKKDHSKDFEFQTSSGKIEISSSIMAQMGKKAVPAWDEPPRPPKDHYYLLTGKTAQHTQMFTQNNRWLLEVFSENRAWLHTSVAAKLGIKTDDDVVLESDVGKVTIKAKVTEGIRPDCIFMVGGFGHVSKGLKSAYKLGASDSALHKTITDPLSGSSALSETFVTVSKA</sequence>
<protein>
    <submittedName>
        <fullName evidence="11">Polysulfide reductase chain A</fullName>
    </submittedName>
</protein>
<keyword evidence="7" id="KW-0560">Oxidoreductase</keyword>
<dbReference type="Proteomes" id="UP000036356">
    <property type="component" value="Unassembled WGS sequence"/>
</dbReference>
<keyword evidence="3" id="KW-0004">4Fe-4S</keyword>
<dbReference type="InterPro" id="IPR006656">
    <property type="entry name" value="Mopterin_OxRdtase"/>
</dbReference>
<dbReference type="PROSITE" id="PS00490">
    <property type="entry name" value="MOLYBDOPTERIN_PROK_2"/>
    <property type="match status" value="1"/>
</dbReference>
<dbReference type="InterPro" id="IPR006963">
    <property type="entry name" value="Mopterin_OxRdtase_4Fe-4S_dom"/>
</dbReference>
<keyword evidence="4" id="KW-0500">Molybdenum</keyword>
<name>A0A0J1FRT0_9FIRM</name>
<keyword evidence="6" id="KW-0732">Signal</keyword>
<dbReference type="PANTHER" id="PTHR43742">
    <property type="entry name" value="TRIMETHYLAMINE-N-OXIDE REDUCTASE"/>
    <property type="match status" value="1"/>
</dbReference>
<reference evidence="11 12" key="1">
    <citation type="submission" date="2015-06" db="EMBL/GenBank/DDBJ databases">
        <title>Draft genome of the moderately acidophilic sulfate reducer Candidatus Desulfosporosinus acididurans strain M1.</title>
        <authorList>
            <person name="Poehlein A."/>
            <person name="Petzsch P."/>
            <person name="Johnson B.D."/>
            <person name="Schloemann M."/>
            <person name="Daniel R."/>
            <person name="Muehling M."/>
        </authorList>
    </citation>
    <scope>NUCLEOTIDE SEQUENCE [LARGE SCALE GENOMIC DNA]</scope>
    <source>
        <strain evidence="11 12">M1</strain>
    </source>
</reference>
<dbReference type="InterPro" id="IPR006311">
    <property type="entry name" value="TAT_signal"/>
</dbReference>
<dbReference type="PROSITE" id="PS51669">
    <property type="entry name" value="4FE4S_MOW_BIS_MGD"/>
    <property type="match status" value="1"/>
</dbReference>
<dbReference type="PROSITE" id="PS00932">
    <property type="entry name" value="MOLYBDOPTERIN_PROK_3"/>
    <property type="match status" value="1"/>
</dbReference>
<dbReference type="Pfam" id="PF04879">
    <property type="entry name" value="Molybdop_Fe4S4"/>
    <property type="match status" value="1"/>
</dbReference>
<keyword evidence="8" id="KW-0408">Iron</keyword>
<evidence type="ECO:0000256" key="2">
    <source>
        <dbReference type="ARBA" id="ARBA00010312"/>
    </source>
</evidence>
<dbReference type="Gene3D" id="3.30.2070.10">
    <property type="entry name" value="Formate dehydrogenase/DMSO reductase"/>
    <property type="match status" value="1"/>
</dbReference>
<dbReference type="Pfam" id="PF00384">
    <property type="entry name" value="Molybdopterin"/>
    <property type="match status" value="1"/>
</dbReference>
<dbReference type="SMART" id="SM00926">
    <property type="entry name" value="Molybdop_Fe4S4"/>
    <property type="match status" value="1"/>
</dbReference>
<dbReference type="AlphaFoldDB" id="A0A0J1FRT0"/>
<dbReference type="PANTHER" id="PTHR43742:SF9">
    <property type="entry name" value="TETRATHIONATE REDUCTASE SUBUNIT A"/>
    <property type="match status" value="1"/>
</dbReference>
<keyword evidence="12" id="KW-1185">Reference proteome</keyword>
<evidence type="ECO:0000256" key="6">
    <source>
        <dbReference type="ARBA" id="ARBA00022729"/>
    </source>
</evidence>
<dbReference type="InterPro" id="IPR006657">
    <property type="entry name" value="MoPterin_dinucl-bd_dom"/>
</dbReference>
<dbReference type="EMBL" id="LDZY01000005">
    <property type="protein sequence ID" value="KLU66184.1"/>
    <property type="molecule type" value="Genomic_DNA"/>
</dbReference>
<organism evidence="11 12">
    <name type="scientific">Desulfosporosinus acididurans</name>
    <dbReference type="NCBI Taxonomy" id="476652"/>
    <lineage>
        <taxon>Bacteria</taxon>
        <taxon>Bacillati</taxon>
        <taxon>Bacillota</taxon>
        <taxon>Clostridia</taxon>
        <taxon>Eubacteriales</taxon>
        <taxon>Desulfitobacteriaceae</taxon>
        <taxon>Desulfosporosinus</taxon>
    </lineage>
</organism>
<evidence type="ECO:0000256" key="5">
    <source>
        <dbReference type="ARBA" id="ARBA00022723"/>
    </source>
</evidence>
<evidence type="ECO:0000259" key="10">
    <source>
        <dbReference type="PROSITE" id="PS51669"/>
    </source>
</evidence>
<dbReference type="Gene3D" id="2.40.40.20">
    <property type="match status" value="1"/>
</dbReference>
<dbReference type="PATRIC" id="fig|476652.3.peg.1637"/>
<comment type="cofactor">
    <cofactor evidence="1">
        <name>Mo-bis(molybdopterin guanine dinucleotide)</name>
        <dbReference type="ChEBI" id="CHEBI:60539"/>
    </cofactor>
</comment>
<dbReference type="SUPFAM" id="SSF53706">
    <property type="entry name" value="Formate dehydrogenase/DMSO reductase, domains 1-3"/>
    <property type="match status" value="1"/>
</dbReference>
<dbReference type="GO" id="GO:0051539">
    <property type="term" value="F:4 iron, 4 sulfur cluster binding"/>
    <property type="evidence" value="ECO:0007669"/>
    <property type="project" value="UniProtKB-KW"/>
</dbReference>
<evidence type="ECO:0000313" key="11">
    <source>
        <dbReference type="EMBL" id="KLU66184.1"/>
    </source>
</evidence>
<dbReference type="InterPro" id="IPR006655">
    <property type="entry name" value="Mopterin_OxRdtase_prok_CS"/>
</dbReference>
<dbReference type="RefSeq" id="WP_047809485.1">
    <property type="nucleotide sequence ID" value="NZ_LDZY01000005.1"/>
</dbReference>
<dbReference type="STRING" id="476652.DEAC_c15830"/>
<dbReference type="Gene3D" id="3.40.50.740">
    <property type="match status" value="1"/>
</dbReference>
<dbReference type="PROSITE" id="PS51318">
    <property type="entry name" value="TAT"/>
    <property type="match status" value="1"/>
</dbReference>
<evidence type="ECO:0000256" key="1">
    <source>
        <dbReference type="ARBA" id="ARBA00001942"/>
    </source>
</evidence>
<dbReference type="GO" id="GO:0046872">
    <property type="term" value="F:metal ion binding"/>
    <property type="evidence" value="ECO:0007669"/>
    <property type="project" value="UniProtKB-KW"/>
</dbReference>
<dbReference type="SUPFAM" id="SSF50692">
    <property type="entry name" value="ADC-like"/>
    <property type="match status" value="1"/>
</dbReference>
<feature type="domain" description="4Fe-4S Mo/W bis-MGD-type" evidence="10">
    <location>
        <begin position="58"/>
        <end position="114"/>
    </location>
</feature>
<dbReference type="Gene3D" id="3.40.228.10">
    <property type="entry name" value="Dimethylsulfoxide Reductase, domain 2"/>
    <property type="match status" value="1"/>
</dbReference>
<dbReference type="GO" id="GO:0016491">
    <property type="term" value="F:oxidoreductase activity"/>
    <property type="evidence" value="ECO:0007669"/>
    <property type="project" value="UniProtKB-KW"/>
</dbReference>
<proteinExistence type="inferred from homology"/>
<dbReference type="GO" id="GO:0043546">
    <property type="term" value="F:molybdopterin cofactor binding"/>
    <property type="evidence" value="ECO:0007669"/>
    <property type="project" value="InterPro"/>
</dbReference>
<dbReference type="CDD" id="cd02778">
    <property type="entry name" value="MopB_CT_Thiosulfate-R-like"/>
    <property type="match status" value="1"/>
</dbReference>
<accession>A0A0J1FRT0</accession>
<dbReference type="InterPro" id="IPR019546">
    <property type="entry name" value="TAT_signal_bac_arc"/>
</dbReference>
<evidence type="ECO:0000256" key="8">
    <source>
        <dbReference type="ARBA" id="ARBA00023004"/>
    </source>
</evidence>
<evidence type="ECO:0000256" key="4">
    <source>
        <dbReference type="ARBA" id="ARBA00022505"/>
    </source>
</evidence>
<evidence type="ECO:0000313" key="12">
    <source>
        <dbReference type="Proteomes" id="UP000036356"/>
    </source>
</evidence>
<dbReference type="InterPro" id="IPR009010">
    <property type="entry name" value="Asp_de-COase-like_dom_sf"/>
</dbReference>
<keyword evidence="9" id="KW-0411">Iron-sulfur</keyword>
<keyword evidence="5" id="KW-0479">Metal-binding</keyword>
<evidence type="ECO:0000256" key="3">
    <source>
        <dbReference type="ARBA" id="ARBA00022485"/>
    </source>
</evidence>